<evidence type="ECO:0000313" key="3">
    <source>
        <dbReference type="EMBL" id="MFC6761238.1"/>
    </source>
</evidence>
<dbReference type="InterPro" id="IPR003675">
    <property type="entry name" value="Rce1/LyrA-like_dom"/>
</dbReference>
<feature type="transmembrane region" description="Helical" evidence="1">
    <location>
        <begin position="142"/>
        <end position="162"/>
    </location>
</feature>
<dbReference type="GO" id="GO:0016787">
    <property type="term" value="F:hydrolase activity"/>
    <property type="evidence" value="ECO:0007669"/>
    <property type="project" value="UniProtKB-KW"/>
</dbReference>
<dbReference type="Pfam" id="PF02517">
    <property type="entry name" value="Rce1-like"/>
    <property type="match status" value="1"/>
</dbReference>
<keyword evidence="1" id="KW-1133">Transmembrane helix</keyword>
<feature type="domain" description="CAAX prenyl protease 2/Lysostaphin resistance protein A-like" evidence="2">
    <location>
        <begin position="148"/>
        <end position="243"/>
    </location>
</feature>
<keyword evidence="4" id="KW-1185">Reference proteome</keyword>
<feature type="transmembrane region" description="Helical" evidence="1">
    <location>
        <begin position="112"/>
        <end position="130"/>
    </location>
</feature>
<feature type="transmembrane region" description="Helical" evidence="1">
    <location>
        <begin position="21"/>
        <end position="49"/>
    </location>
</feature>
<dbReference type="Proteomes" id="UP001596353">
    <property type="component" value="Unassembled WGS sequence"/>
</dbReference>
<feature type="transmembrane region" description="Helical" evidence="1">
    <location>
        <begin position="276"/>
        <end position="295"/>
    </location>
</feature>
<feature type="transmembrane region" description="Helical" evidence="1">
    <location>
        <begin position="69"/>
        <end position="91"/>
    </location>
</feature>
<evidence type="ECO:0000259" key="2">
    <source>
        <dbReference type="Pfam" id="PF02517"/>
    </source>
</evidence>
<keyword evidence="1" id="KW-0812">Transmembrane</keyword>
<reference evidence="4" key="1">
    <citation type="journal article" date="2019" name="Int. J. Syst. Evol. Microbiol.">
        <title>The Global Catalogue of Microorganisms (GCM) 10K type strain sequencing project: providing services to taxonomists for standard genome sequencing and annotation.</title>
        <authorList>
            <consortium name="The Broad Institute Genomics Platform"/>
            <consortium name="The Broad Institute Genome Sequencing Center for Infectious Disease"/>
            <person name="Wu L."/>
            <person name="Ma J."/>
        </authorList>
    </citation>
    <scope>NUCLEOTIDE SEQUENCE [LARGE SCALE GENOMIC DNA]</scope>
    <source>
        <strain evidence="4">CCUG 66188</strain>
    </source>
</reference>
<gene>
    <name evidence="3" type="ORF">ACFQFQ_20070</name>
</gene>
<evidence type="ECO:0000313" key="4">
    <source>
        <dbReference type="Proteomes" id="UP001596353"/>
    </source>
</evidence>
<dbReference type="EC" id="3.4.-.-" evidence="3"/>
<feature type="transmembrane region" description="Helical" evidence="1">
    <location>
        <begin position="206"/>
        <end position="224"/>
    </location>
</feature>
<feature type="transmembrane region" description="Helical" evidence="1">
    <location>
        <begin position="183"/>
        <end position="200"/>
    </location>
</feature>
<dbReference type="InterPro" id="IPR052710">
    <property type="entry name" value="CAAX_protease"/>
</dbReference>
<sequence>MTGNYSGLGSFVAPAREKSELWRFAVGVVIAIAAYFALNRLFFGAVYQIAGNRSNALYNNLVTGETPLAMFLLLSSFACMVLSVALVVRVLHRRPVRSLIGPMLLAWKDFRAVTLMLAGLSLAIALLPPWDMGGPFVSNMPFGQWLVLLPLSLLGVFVQVSAEEIFFRGYVQQQLAARFRSPLVWMIAPSALFALGHYLPDSAGENAFAIALWAGVFGVLMADLTARSGSLGPAIALHFCNNVSAILIVSLPDSLSGLALYLTPFGMQDTEMLADWLPVDFAMMLVFWLAARVAIRR</sequence>
<accession>A0ABW2B6R0</accession>
<keyword evidence="1" id="KW-0472">Membrane</keyword>
<comment type="caution">
    <text evidence="3">The sequence shown here is derived from an EMBL/GenBank/DDBJ whole genome shotgun (WGS) entry which is preliminary data.</text>
</comment>
<keyword evidence="3" id="KW-0378">Hydrolase</keyword>
<organism evidence="3 4">
    <name type="scientific">Sulfitobacter porphyrae</name>
    <dbReference type="NCBI Taxonomy" id="1246864"/>
    <lineage>
        <taxon>Bacteria</taxon>
        <taxon>Pseudomonadati</taxon>
        <taxon>Pseudomonadota</taxon>
        <taxon>Alphaproteobacteria</taxon>
        <taxon>Rhodobacterales</taxon>
        <taxon>Roseobacteraceae</taxon>
        <taxon>Sulfitobacter</taxon>
    </lineage>
</organism>
<dbReference type="EMBL" id="JBHSWG010000001">
    <property type="protein sequence ID" value="MFC6761238.1"/>
    <property type="molecule type" value="Genomic_DNA"/>
</dbReference>
<dbReference type="PANTHER" id="PTHR36435">
    <property type="entry name" value="SLR1288 PROTEIN"/>
    <property type="match status" value="1"/>
</dbReference>
<dbReference type="PANTHER" id="PTHR36435:SF1">
    <property type="entry name" value="CAAX AMINO TERMINAL PROTEASE FAMILY PROTEIN"/>
    <property type="match status" value="1"/>
</dbReference>
<proteinExistence type="predicted"/>
<feature type="transmembrane region" description="Helical" evidence="1">
    <location>
        <begin position="245"/>
        <end position="264"/>
    </location>
</feature>
<name>A0ABW2B6R0_9RHOB</name>
<protein>
    <submittedName>
        <fullName evidence="3">CPBP family intramembrane glutamic endopeptidase</fullName>
        <ecNumber evidence="3">3.4.-.-</ecNumber>
    </submittedName>
</protein>
<evidence type="ECO:0000256" key="1">
    <source>
        <dbReference type="SAM" id="Phobius"/>
    </source>
</evidence>